<accession>A0ABQ8WLI7</accession>
<proteinExistence type="predicted"/>
<reference evidence="1 2" key="1">
    <citation type="journal article" date="2023" name="IMA Fungus">
        <title>Comparative genomic study of the Penicillium genus elucidates a diverse pangenome and 15 lateral gene transfer events.</title>
        <authorList>
            <person name="Petersen C."/>
            <person name="Sorensen T."/>
            <person name="Nielsen M.R."/>
            <person name="Sondergaard T.E."/>
            <person name="Sorensen J.L."/>
            <person name="Fitzpatrick D.A."/>
            <person name="Frisvad J.C."/>
            <person name="Nielsen K.L."/>
        </authorList>
    </citation>
    <scope>NUCLEOTIDE SEQUENCE [LARGE SCALE GENOMIC DNA]</scope>
    <source>
        <strain evidence="1 2">IBT 3361</strain>
    </source>
</reference>
<dbReference type="EMBL" id="JAPVEB010000003">
    <property type="protein sequence ID" value="KAJ5270922.1"/>
    <property type="molecule type" value="Genomic_DNA"/>
</dbReference>
<protein>
    <submittedName>
        <fullName evidence="1">Uncharacterized protein</fullName>
    </submittedName>
</protein>
<sequence length="100" mass="11325">MAARVCRQSYKRQLMDTRMIELAFRISREAGQVGLQEGTNCYTQLKVVDQVPYILTESDSASVPGPGRLCCTQTGVVRTLHRELGPFRVEVDSEITRDYQ</sequence>
<name>A0ABQ8WLI7_PENCH</name>
<evidence type="ECO:0000313" key="2">
    <source>
        <dbReference type="Proteomes" id="UP001220256"/>
    </source>
</evidence>
<dbReference type="Proteomes" id="UP001220256">
    <property type="component" value="Unassembled WGS sequence"/>
</dbReference>
<comment type="caution">
    <text evidence="1">The sequence shown here is derived from an EMBL/GenBank/DDBJ whole genome shotgun (WGS) entry which is preliminary data.</text>
</comment>
<organism evidence="1 2">
    <name type="scientific">Penicillium chrysogenum</name>
    <name type="common">Penicillium notatum</name>
    <dbReference type="NCBI Taxonomy" id="5076"/>
    <lineage>
        <taxon>Eukaryota</taxon>
        <taxon>Fungi</taxon>
        <taxon>Dikarya</taxon>
        <taxon>Ascomycota</taxon>
        <taxon>Pezizomycotina</taxon>
        <taxon>Eurotiomycetes</taxon>
        <taxon>Eurotiomycetidae</taxon>
        <taxon>Eurotiales</taxon>
        <taxon>Aspergillaceae</taxon>
        <taxon>Penicillium</taxon>
        <taxon>Penicillium chrysogenum species complex</taxon>
    </lineage>
</organism>
<gene>
    <name evidence="1" type="ORF">N7505_006680</name>
</gene>
<keyword evidence="2" id="KW-1185">Reference proteome</keyword>
<evidence type="ECO:0000313" key="1">
    <source>
        <dbReference type="EMBL" id="KAJ5270922.1"/>
    </source>
</evidence>